<dbReference type="InterPro" id="IPR054696">
    <property type="entry name" value="GTP-eEF1A_C"/>
</dbReference>
<dbReference type="GO" id="GO:0003924">
    <property type="term" value="F:GTPase activity"/>
    <property type="evidence" value="ECO:0007669"/>
    <property type="project" value="InterPro"/>
</dbReference>
<dbReference type="Pfam" id="PF00009">
    <property type="entry name" value="GTP_EFTU"/>
    <property type="match status" value="1"/>
</dbReference>
<evidence type="ECO:0000313" key="7">
    <source>
        <dbReference type="Proteomes" id="UP001146793"/>
    </source>
</evidence>
<dbReference type="EMBL" id="JANTQA010000076">
    <property type="protein sequence ID" value="KAJ3423639.1"/>
    <property type="molecule type" value="Genomic_DNA"/>
</dbReference>
<dbReference type="InterPro" id="IPR050100">
    <property type="entry name" value="TRAFAC_GTPase_members"/>
</dbReference>
<dbReference type="Gene3D" id="3.40.50.300">
    <property type="entry name" value="P-loop containing nucleotide triphosphate hydrolases"/>
    <property type="match status" value="1"/>
</dbReference>
<dbReference type="Proteomes" id="UP001146793">
    <property type="component" value="Unassembled WGS sequence"/>
</dbReference>
<proteinExistence type="inferred from homology"/>
<keyword evidence="3" id="KW-0342">GTP-binding</keyword>
<gene>
    <name evidence="6" type="ORF">M0812_30172</name>
</gene>
<feature type="domain" description="GTP-eEF1A C-terminal" evidence="5">
    <location>
        <begin position="325"/>
        <end position="425"/>
    </location>
</feature>
<name>A0AAV7Y7Z7_9EUKA</name>
<dbReference type="InterPro" id="IPR000795">
    <property type="entry name" value="T_Tr_GTP-bd_dom"/>
</dbReference>
<organism evidence="6 7">
    <name type="scientific">Anaeramoeba flamelloides</name>
    <dbReference type="NCBI Taxonomy" id="1746091"/>
    <lineage>
        <taxon>Eukaryota</taxon>
        <taxon>Metamonada</taxon>
        <taxon>Anaeramoebidae</taxon>
        <taxon>Anaeramoeba</taxon>
    </lineage>
</organism>
<dbReference type="CDD" id="cd01342">
    <property type="entry name" value="Translation_Factor_II_like"/>
    <property type="match status" value="1"/>
</dbReference>
<comment type="caution">
    <text evidence="6">The sequence shown here is derived from an EMBL/GenBank/DDBJ whole genome shotgun (WGS) entry which is preliminary data.</text>
</comment>
<keyword evidence="2" id="KW-0547">Nucleotide-binding</keyword>
<dbReference type="SUPFAM" id="SSF52540">
    <property type="entry name" value="P-loop containing nucleoside triphosphate hydrolases"/>
    <property type="match status" value="1"/>
</dbReference>
<evidence type="ECO:0000256" key="1">
    <source>
        <dbReference type="ARBA" id="ARBA00007249"/>
    </source>
</evidence>
<protein>
    <submittedName>
        <fullName evidence="6">Translation factor</fullName>
    </submittedName>
</protein>
<dbReference type="AlphaFoldDB" id="A0AAV7Y7Z7"/>
<sequence length="431" mass="48958">MQKIKKNLNISVHGLHQGGKSTICGHLLLQLGIFSEDDFGVLEGDADDLGHGGYEYAWITNTSKTERELDLTLYTHLCYITQKDCKLCLFDTPGYNKYLKDTVKYAAISDVHMIVVDPTVLNTSLDTCKDLEEYLKWNLIYEPHSTIVVVNKIDCKEISWDEKKFHQIKEKIIQFANLYGLDYTKVPFVPVSGYLGDNLIQKGKHLNWYNGPTLFEALKQIPKIERPLEDPLMICVLRKYPVSSEDVVCDAIVLRGTLKKGVRVCVVPSRLISLIKSLQIQQQDVEYAGAGDVIGMVISDYVKYYLERGSIIVDLSEENLKVCKQFVANICILDLNRPLKPSNCPCVYFPFSRIVCQITQMVSKFNKKTGEILKDNPRFLVPGDNCKVVFTPKSELIALPFEESKFLGKFIIRHEGKTYGYGTITEVQDLN</sequence>
<dbReference type="SUPFAM" id="SSF50465">
    <property type="entry name" value="EF-Tu/eEF-1alpha/eIF2-gamma C-terminal domain"/>
    <property type="match status" value="1"/>
</dbReference>
<reference evidence="6" key="1">
    <citation type="submission" date="2022-08" db="EMBL/GenBank/DDBJ databases">
        <title>Novel sulphate-reducing endosymbionts in the free-living metamonad Anaeramoeba.</title>
        <authorList>
            <person name="Jerlstrom-Hultqvist J."/>
            <person name="Cepicka I."/>
            <person name="Gallot-Lavallee L."/>
            <person name="Salas-Leiva D."/>
            <person name="Curtis B.A."/>
            <person name="Zahonova K."/>
            <person name="Pipaliya S."/>
            <person name="Dacks J."/>
            <person name="Roger A.J."/>
        </authorList>
    </citation>
    <scope>NUCLEOTIDE SEQUENCE</scope>
    <source>
        <strain evidence="6">Busselton2</strain>
    </source>
</reference>
<evidence type="ECO:0000313" key="6">
    <source>
        <dbReference type="EMBL" id="KAJ3423639.1"/>
    </source>
</evidence>
<dbReference type="Gene3D" id="2.40.30.10">
    <property type="entry name" value="Translation factors"/>
    <property type="match status" value="2"/>
</dbReference>
<accession>A0AAV7Y7Z7</accession>
<evidence type="ECO:0000259" key="4">
    <source>
        <dbReference type="Pfam" id="PF00009"/>
    </source>
</evidence>
<dbReference type="SUPFAM" id="SSF50447">
    <property type="entry name" value="Translation proteins"/>
    <property type="match status" value="1"/>
</dbReference>
<evidence type="ECO:0000256" key="2">
    <source>
        <dbReference type="ARBA" id="ARBA00022741"/>
    </source>
</evidence>
<evidence type="ECO:0000256" key="3">
    <source>
        <dbReference type="ARBA" id="ARBA00023134"/>
    </source>
</evidence>
<dbReference type="GO" id="GO:0005525">
    <property type="term" value="F:GTP binding"/>
    <property type="evidence" value="ECO:0007669"/>
    <property type="project" value="UniProtKB-KW"/>
</dbReference>
<evidence type="ECO:0000259" key="5">
    <source>
        <dbReference type="Pfam" id="PF22594"/>
    </source>
</evidence>
<dbReference type="Pfam" id="PF22594">
    <property type="entry name" value="GTP-eEF1A_C"/>
    <property type="match status" value="1"/>
</dbReference>
<feature type="domain" description="Tr-type G" evidence="4">
    <location>
        <begin position="6"/>
        <end position="219"/>
    </location>
</feature>
<dbReference type="InterPro" id="IPR027417">
    <property type="entry name" value="P-loop_NTPase"/>
</dbReference>
<dbReference type="InterPro" id="IPR009001">
    <property type="entry name" value="Transl_elong_EF1A/Init_IF2_C"/>
</dbReference>
<dbReference type="PANTHER" id="PTHR23115">
    <property type="entry name" value="TRANSLATION FACTOR"/>
    <property type="match status" value="1"/>
</dbReference>
<comment type="similarity">
    <text evidence="1">Belongs to the TRAFAC class translation factor GTPase superfamily. Classic translation factor GTPase family. EF-Tu/EF-1A subfamily.</text>
</comment>
<dbReference type="InterPro" id="IPR009000">
    <property type="entry name" value="Transl_B-barrel_sf"/>
</dbReference>